<dbReference type="EMBL" id="CANHGI010000003">
    <property type="protein sequence ID" value="CAI5443935.1"/>
    <property type="molecule type" value="Genomic_DNA"/>
</dbReference>
<dbReference type="Gene3D" id="1.10.555.10">
    <property type="entry name" value="Rho GTPase activation protein"/>
    <property type="match status" value="1"/>
</dbReference>
<dbReference type="GO" id="GO:0005737">
    <property type="term" value="C:cytoplasm"/>
    <property type="evidence" value="ECO:0007669"/>
    <property type="project" value="TreeGrafter"/>
</dbReference>
<dbReference type="SMART" id="SM00233">
    <property type="entry name" value="PH"/>
    <property type="match status" value="2"/>
</dbReference>
<dbReference type="OrthoDB" id="29546at2759"/>
<dbReference type="AlphaFoldDB" id="A0A9P1N109"/>
<gene>
    <name evidence="3" type="ORF">CAMP_LOCUS6572</name>
</gene>
<dbReference type="PROSITE" id="PS50238">
    <property type="entry name" value="RHOGAP"/>
    <property type="match status" value="1"/>
</dbReference>
<feature type="compositionally biased region" description="Basic and acidic residues" evidence="1">
    <location>
        <begin position="29"/>
        <end position="39"/>
    </location>
</feature>
<evidence type="ECO:0000313" key="4">
    <source>
        <dbReference type="Proteomes" id="UP001152747"/>
    </source>
</evidence>
<dbReference type="GO" id="GO:0007165">
    <property type="term" value="P:signal transduction"/>
    <property type="evidence" value="ECO:0007669"/>
    <property type="project" value="InterPro"/>
</dbReference>
<feature type="region of interest" description="Disordered" evidence="1">
    <location>
        <begin position="159"/>
        <end position="223"/>
    </location>
</feature>
<feature type="region of interest" description="Disordered" evidence="1">
    <location>
        <begin position="1"/>
        <end position="93"/>
    </location>
</feature>
<comment type="caution">
    <text evidence="3">The sequence shown here is derived from an EMBL/GenBank/DDBJ whole genome shotgun (WGS) entry which is preliminary data.</text>
</comment>
<proteinExistence type="predicted"/>
<sequence length="963" mass="109559">MSGPPVPKPRTKFDPKIAEEPEAEAENAENQKVEQELKKTPPKLPPRPPAPAKPPRQQAAPHRLSDLIPHQTSPPPRQAPPPPPPSARPVVPPEVGWLPEVLEEAKKVDEIMSRPLPATPIEVLTIENPMYLSLEKYRTLSGLTPTSDEVEQLREWLSEEDLEKSEEEKPSSSNSNSNSLASPIPVEVRHPEVQDNPYTPCPRRNEFPTSSTTSISSKTSRKSQNIYVSHNELFSPEKPVVESCNSSISCDFSPDFDPEPQNLQISHPYVNIADSDEKSGENVSFVGFVTFLSSFRKEKRVHCRLRNLQISFHEDEETSDFYLGPFDIKDIYTFRILRKKAENGHFMDIASTSSPSSSSTHQIDTIQILHLEKKLQFTPEDPAALWMLLISEAWCPPKFPKPPGDSSIFGRLWIRQGTAGEWAPAIAGVFGRTLVYSLERKRLSGPLSTTPVESVEVDLRKVTTIQEKLDKSLRFSSPDSSSAKSKRGAFSLNIVGKDESLFRSYFLEAKDDNSTQAFYENIFQTIHQRSNHETLEEYRLTSDDIPVLVDKCLRFVDAFGIKSEGIYRRNGKVSEAKIILNKLLDDPVGTHIKNENNETVYAVADVLRQFFRRLADPLVRFEVQKELFEMARIDSPTSENLEEYSRIISKLPIIHQSTLKKLIAHLKNVHEHMEDNKASVENLAKIFGASLFSTDSSPQNFTENYNDQINVIRHFINFYDQIFQISSQEEISRQLLKEAEKKTKNNQKFGAELMVPIHMWEKDNLPFNVKVGLAGEEVCREAIAKNSFDAPRTASYSIFEILCDGQIRRRIPASEKLSKIVMRWIGWKCTDSYLLFDHDKYRFDGDNTSSFTGKVKMAEPGSKSFKSYEMKIEKGASILIYRNEKLYKTWQLDDVIWFVGADSTRKPPNHFNTTAILKGDGGEYCSRQPGYCISFREEEERTRWLNAVNYAQTGGQPENLVFI</sequence>
<protein>
    <recommendedName>
        <fullName evidence="2">Rho-GAP domain-containing protein</fullName>
    </recommendedName>
</protein>
<name>A0A9P1N109_9PELO</name>
<dbReference type="GO" id="GO:0005547">
    <property type="term" value="F:phosphatidylinositol-3,4,5-trisphosphate binding"/>
    <property type="evidence" value="ECO:0007669"/>
    <property type="project" value="TreeGrafter"/>
</dbReference>
<dbReference type="PANTHER" id="PTHR45899:SF2">
    <property type="entry name" value="RHO GTPASE ACTIVATING PROTEIN AT 15B, ISOFORM C"/>
    <property type="match status" value="1"/>
</dbReference>
<feature type="compositionally biased region" description="Pro residues" evidence="1">
    <location>
        <begin position="72"/>
        <end position="92"/>
    </location>
</feature>
<keyword evidence="4" id="KW-1185">Reference proteome</keyword>
<dbReference type="PANTHER" id="PTHR45899">
    <property type="entry name" value="RHO GTPASE ACTIVATING PROTEIN AT 15B, ISOFORM C"/>
    <property type="match status" value="1"/>
</dbReference>
<dbReference type="SUPFAM" id="SSF48350">
    <property type="entry name" value="GTPase activation domain, GAP"/>
    <property type="match status" value="1"/>
</dbReference>
<accession>A0A9P1N109</accession>
<feature type="compositionally biased region" description="Low complexity" evidence="1">
    <location>
        <begin position="209"/>
        <end position="218"/>
    </location>
</feature>
<dbReference type="InterPro" id="IPR000198">
    <property type="entry name" value="RhoGAP_dom"/>
</dbReference>
<organism evidence="3 4">
    <name type="scientific">Caenorhabditis angaria</name>
    <dbReference type="NCBI Taxonomy" id="860376"/>
    <lineage>
        <taxon>Eukaryota</taxon>
        <taxon>Metazoa</taxon>
        <taxon>Ecdysozoa</taxon>
        <taxon>Nematoda</taxon>
        <taxon>Chromadorea</taxon>
        <taxon>Rhabditida</taxon>
        <taxon>Rhabditina</taxon>
        <taxon>Rhabditomorpha</taxon>
        <taxon>Rhabditoidea</taxon>
        <taxon>Rhabditidae</taxon>
        <taxon>Peloderinae</taxon>
        <taxon>Caenorhabditis</taxon>
    </lineage>
</organism>
<dbReference type="InterPro" id="IPR001849">
    <property type="entry name" value="PH_domain"/>
</dbReference>
<evidence type="ECO:0000259" key="2">
    <source>
        <dbReference type="PROSITE" id="PS50238"/>
    </source>
</evidence>
<feature type="compositionally biased region" description="Low complexity" evidence="1">
    <location>
        <begin position="171"/>
        <end position="182"/>
    </location>
</feature>
<dbReference type="InterPro" id="IPR052227">
    <property type="entry name" value="Arf-Rho-GAP_ANK-PH_domain"/>
</dbReference>
<dbReference type="SMART" id="SM00324">
    <property type="entry name" value="RhoGAP"/>
    <property type="match status" value="1"/>
</dbReference>
<evidence type="ECO:0000256" key="1">
    <source>
        <dbReference type="SAM" id="MobiDB-lite"/>
    </source>
</evidence>
<evidence type="ECO:0000313" key="3">
    <source>
        <dbReference type="EMBL" id="CAI5443935.1"/>
    </source>
</evidence>
<dbReference type="InterPro" id="IPR008936">
    <property type="entry name" value="Rho_GTPase_activation_prot"/>
</dbReference>
<feature type="compositionally biased region" description="Pro residues" evidence="1">
    <location>
        <begin position="42"/>
        <end position="54"/>
    </location>
</feature>
<reference evidence="3" key="1">
    <citation type="submission" date="2022-11" db="EMBL/GenBank/DDBJ databases">
        <authorList>
            <person name="Kikuchi T."/>
        </authorList>
    </citation>
    <scope>NUCLEOTIDE SEQUENCE</scope>
    <source>
        <strain evidence="3">PS1010</strain>
    </source>
</reference>
<dbReference type="Proteomes" id="UP001152747">
    <property type="component" value="Unassembled WGS sequence"/>
</dbReference>
<feature type="domain" description="Rho-GAP" evidence="2">
    <location>
        <begin position="533"/>
        <end position="723"/>
    </location>
</feature>
<dbReference type="Pfam" id="PF00620">
    <property type="entry name" value="RhoGAP"/>
    <property type="match status" value="1"/>
</dbReference>